<dbReference type="InterPro" id="IPR013221">
    <property type="entry name" value="Mur_ligase_cen"/>
</dbReference>
<comment type="caution">
    <text evidence="7">Lacks conserved residue(s) required for the propagation of feature annotation.</text>
</comment>
<keyword evidence="7" id="KW-0460">Magnesium</keyword>
<evidence type="ECO:0000259" key="11">
    <source>
        <dbReference type="Pfam" id="PF08245"/>
    </source>
</evidence>
<feature type="binding site" evidence="7">
    <location>
        <begin position="156"/>
        <end position="157"/>
    </location>
    <ligand>
        <name>UDP-N-acetyl-alpha-D-muramoyl-L-alanyl-D-glutamate</name>
        <dbReference type="ChEBI" id="CHEBI:83900"/>
    </ligand>
</feature>
<dbReference type="SUPFAM" id="SSF63418">
    <property type="entry name" value="MurE/MurF N-terminal domain"/>
    <property type="match status" value="1"/>
</dbReference>
<dbReference type="Pfam" id="PF08245">
    <property type="entry name" value="Mur_ligase_M"/>
    <property type="match status" value="1"/>
</dbReference>
<evidence type="ECO:0000256" key="6">
    <source>
        <dbReference type="ARBA" id="ARBA00023316"/>
    </source>
</evidence>
<feature type="binding site" evidence="7">
    <location>
        <position position="189"/>
    </location>
    <ligand>
        <name>UDP-N-acetyl-alpha-D-muramoyl-L-alanyl-D-glutamate</name>
        <dbReference type="ChEBI" id="CHEBI:83900"/>
    </ligand>
</feature>
<keyword evidence="7" id="KW-0963">Cytoplasm</keyword>
<protein>
    <recommendedName>
        <fullName evidence="7">UDP-N-acetylmuramoyl-L-alanyl-D-glutamate--2,6-diaminopimelate ligase</fullName>
        <ecNumber evidence="7">6.3.2.13</ecNumber>
    </recommendedName>
    <alternativeName>
        <fullName evidence="7">Meso-A2pm-adding enzyme</fullName>
    </alternativeName>
    <alternativeName>
        <fullName evidence="7">Meso-diaminopimelate-adding enzyme</fullName>
    </alternativeName>
    <alternativeName>
        <fullName evidence="7">UDP-MurNAc-L-Ala-D-Glu:meso-diaminopimelate ligase</fullName>
    </alternativeName>
    <alternativeName>
        <fullName evidence="7">UDP-MurNAc-tripeptide synthetase</fullName>
    </alternativeName>
    <alternativeName>
        <fullName evidence="7">UDP-N-acetylmuramyl-tripeptide synthetase</fullName>
    </alternativeName>
</protein>
<dbReference type="SUPFAM" id="SSF53623">
    <property type="entry name" value="MurD-like peptide ligases, catalytic domain"/>
    <property type="match status" value="1"/>
</dbReference>
<dbReference type="AlphaFoldDB" id="A0A6B2NUP2"/>
<dbReference type="InterPro" id="IPR000713">
    <property type="entry name" value="Mur_ligase_N"/>
</dbReference>
<dbReference type="NCBIfam" id="TIGR01085">
    <property type="entry name" value="murE"/>
    <property type="match status" value="1"/>
</dbReference>
<comment type="cofactor">
    <cofactor evidence="7">
        <name>Mg(2+)</name>
        <dbReference type="ChEBI" id="CHEBI:18420"/>
    </cofactor>
</comment>
<feature type="binding site" evidence="7">
    <location>
        <position position="183"/>
    </location>
    <ligand>
        <name>UDP-N-acetyl-alpha-D-muramoyl-L-alanyl-D-glutamate</name>
        <dbReference type="ChEBI" id="CHEBI:83900"/>
    </ligand>
</feature>
<dbReference type="GO" id="GO:0071555">
    <property type="term" value="P:cell wall organization"/>
    <property type="evidence" value="ECO:0007669"/>
    <property type="project" value="UniProtKB-KW"/>
</dbReference>
<feature type="domain" description="Mur ligase central" evidence="11">
    <location>
        <begin position="113"/>
        <end position="314"/>
    </location>
</feature>
<feature type="binding site" evidence="7">
    <location>
        <begin position="115"/>
        <end position="121"/>
    </location>
    <ligand>
        <name>ATP</name>
        <dbReference type="ChEBI" id="CHEBI:30616"/>
    </ligand>
</feature>
<keyword evidence="7" id="KW-0547">Nucleotide-binding</keyword>
<dbReference type="NCBIfam" id="NF001126">
    <property type="entry name" value="PRK00139.1-4"/>
    <property type="match status" value="1"/>
</dbReference>
<feature type="binding site" evidence="7">
    <location>
        <position position="459"/>
    </location>
    <ligand>
        <name>meso-2,6-diaminopimelate</name>
        <dbReference type="ChEBI" id="CHEBI:57791"/>
    </ligand>
</feature>
<evidence type="ECO:0000256" key="2">
    <source>
        <dbReference type="ARBA" id="ARBA00022618"/>
    </source>
</evidence>
<name>A0A6B2NUP2_9RHOB</name>
<comment type="similarity">
    <text evidence="1 7">Belongs to the MurCDEF family. MurE subfamily.</text>
</comment>
<dbReference type="GO" id="GO:0009252">
    <property type="term" value="P:peptidoglycan biosynthetic process"/>
    <property type="evidence" value="ECO:0007669"/>
    <property type="project" value="UniProtKB-UniRule"/>
</dbReference>
<gene>
    <name evidence="7" type="primary">murE</name>
    <name evidence="12" type="ORF">G0P99_17865</name>
</gene>
<dbReference type="GO" id="GO:0051301">
    <property type="term" value="P:cell division"/>
    <property type="evidence" value="ECO:0007669"/>
    <property type="project" value="UniProtKB-KW"/>
</dbReference>
<keyword evidence="7 12" id="KW-0436">Ligase</keyword>
<comment type="subcellular location">
    <subcellularLocation>
        <location evidence="7 8">Cytoplasm</location>
    </subcellularLocation>
</comment>
<keyword evidence="6 7" id="KW-0961">Cell wall biogenesis/degradation</keyword>
<comment type="function">
    <text evidence="7">Catalyzes the addition of meso-diaminopimelic acid to the nucleotide precursor UDP-N-acetylmuramoyl-L-alanyl-D-glutamate (UMAG) in the biosynthesis of bacterial cell-wall peptidoglycan.</text>
</comment>
<keyword evidence="2 7" id="KW-0132">Cell division</keyword>
<keyword evidence="4 7" id="KW-0573">Peptidoglycan synthesis</keyword>
<organism evidence="12">
    <name type="scientific">Ruegeria sp. PrR005</name>
    <dbReference type="NCBI Taxonomy" id="2706882"/>
    <lineage>
        <taxon>Bacteria</taxon>
        <taxon>Pseudomonadati</taxon>
        <taxon>Pseudomonadota</taxon>
        <taxon>Alphaproteobacteria</taxon>
        <taxon>Rhodobacterales</taxon>
        <taxon>Roseobacteraceae</taxon>
        <taxon>Ruegeria</taxon>
    </lineage>
</organism>
<feature type="binding site" evidence="7">
    <location>
        <position position="463"/>
    </location>
    <ligand>
        <name>meso-2,6-diaminopimelate</name>
        <dbReference type="ChEBI" id="CHEBI:57791"/>
    </ligand>
</feature>
<comment type="pathway">
    <text evidence="7 8">Cell wall biogenesis; peptidoglycan biosynthesis.</text>
</comment>
<feature type="domain" description="Mur ligase N-terminal catalytic" evidence="9">
    <location>
        <begin position="23"/>
        <end position="100"/>
    </location>
</feature>
<dbReference type="UniPathway" id="UPA00219"/>
<dbReference type="Pfam" id="PF01225">
    <property type="entry name" value="Mur_ligase"/>
    <property type="match status" value="1"/>
</dbReference>
<evidence type="ECO:0000256" key="7">
    <source>
        <dbReference type="HAMAP-Rule" id="MF_00208"/>
    </source>
</evidence>
<dbReference type="GO" id="GO:0005737">
    <property type="term" value="C:cytoplasm"/>
    <property type="evidence" value="ECO:0007669"/>
    <property type="project" value="UniProtKB-SubCell"/>
</dbReference>
<feature type="modified residue" description="N6-carboxylysine" evidence="7">
    <location>
        <position position="223"/>
    </location>
</feature>
<dbReference type="Gene3D" id="3.40.1190.10">
    <property type="entry name" value="Mur-like, catalytic domain"/>
    <property type="match status" value="1"/>
</dbReference>
<keyword evidence="5 7" id="KW-0131">Cell cycle</keyword>
<dbReference type="InterPro" id="IPR035911">
    <property type="entry name" value="MurE/MurF_N"/>
</dbReference>
<dbReference type="Gene3D" id="3.40.1390.10">
    <property type="entry name" value="MurE/MurF, N-terminal domain"/>
    <property type="match status" value="1"/>
</dbReference>
<feature type="binding site" evidence="7">
    <location>
        <begin position="411"/>
        <end position="414"/>
    </location>
    <ligand>
        <name>meso-2,6-diaminopimelate</name>
        <dbReference type="ChEBI" id="CHEBI:57791"/>
    </ligand>
</feature>
<dbReference type="Gene3D" id="3.90.190.20">
    <property type="entry name" value="Mur ligase, C-terminal domain"/>
    <property type="match status" value="1"/>
</dbReference>
<evidence type="ECO:0000256" key="1">
    <source>
        <dbReference type="ARBA" id="ARBA00005898"/>
    </source>
</evidence>
<proteinExistence type="inferred from homology"/>
<evidence type="ECO:0000259" key="9">
    <source>
        <dbReference type="Pfam" id="PF01225"/>
    </source>
</evidence>
<dbReference type="GO" id="GO:0000287">
    <property type="term" value="F:magnesium ion binding"/>
    <property type="evidence" value="ECO:0007669"/>
    <property type="project" value="UniProtKB-UniRule"/>
</dbReference>
<evidence type="ECO:0000256" key="4">
    <source>
        <dbReference type="ARBA" id="ARBA00022984"/>
    </source>
</evidence>
<evidence type="ECO:0000259" key="10">
    <source>
        <dbReference type="Pfam" id="PF02875"/>
    </source>
</evidence>
<dbReference type="InterPro" id="IPR004101">
    <property type="entry name" value="Mur_ligase_C"/>
</dbReference>
<evidence type="ECO:0000256" key="8">
    <source>
        <dbReference type="RuleBase" id="RU004135"/>
    </source>
</evidence>
<comment type="PTM">
    <text evidence="7">Carboxylation is probably crucial for Mg(2+) binding and, consequently, for the gamma-phosphate positioning of ATP.</text>
</comment>
<dbReference type="InterPro" id="IPR036565">
    <property type="entry name" value="Mur-like_cat_sf"/>
</dbReference>
<evidence type="ECO:0000256" key="3">
    <source>
        <dbReference type="ARBA" id="ARBA00022960"/>
    </source>
</evidence>
<reference evidence="12" key="1">
    <citation type="submission" date="2020-02" db="EMBL/GenBank/DDBJ databases">
        <title>Delineation of the pyrene-degrading pathway in Roseobacter clade bacteria by genomic analysis.</title>
        <authorList>
            <person name="Zhou H."/>
            <person name="Wang H."/>
        </authorList>
    </citation>
    <scope>NUCLEOTIDE SEQUENCE</scope>
    <source>
        <strain evidence="12">PrR005</strain>
    </source>
</reference>
<dbReference type="SUPFAM" id="SSF53244">
    <property type="entry name" value="MurD-like peptide ligases, peptide-binding domain"/>
    <property type="match status" value="1"/>
</dbReference>
<comment type="caution">
    <text evidence="12">The sequence shown here is derived from an EMBL/GenBank/DDBJ whole genome shotgun (WGS) entry which is preliminary data.</text>
</comment>
<feature type="short sequence motif" description="Meso-diaminopimelate recognition motif" evidence="7">
    <location>
        <begin position="411"/>
        <end position="414"/>
    </location>
</feature>
<dbReference type="GO" id="GO:0008765">
    <property type="term" value="F:UDP-N-acetylmuramoylalanyl-D-glutamate-2,6-diaminopimelate ligase activity"/>
    <property type="evidence" value="ECO:0007669"/>
    <property type="project" value="UniProtKB-UniRule"/>
</dbReference>
<keyword evidence="7" id="KW-0067">ATP-binding</keyword>
<keyword evidence="3 7" id="KW-0133">Cell shape</keyword>
<dbReference type="PANTHER" id="PTHR23135:SF4">
    <property type="entry name" value="UDP-N-ACETYLMURAMOYL-L-ALANYL-D-GLUTAMATE--2,6-DIAMINOPIMELATE LIGASE MURE HOMOLOG, CHLOROPLASTIC"/>
    <property type="match status" value="1"/>
</dbReference>
<accession>A0A6B2NUP2</accession>
<dbReference type="HAMAP" id="MF_00208">
    <property type="entry name" value="MurE"/>
    <property type="match status" value="1"/>
</dbReference>
<dbReference type="EC" id="6.3.2.13" evidence="7"/>
<dbReference type="NCBIfam" id="NF001124">
    <property type="entry name" value="PRK00139.1-2"/>
    <property type="match status" value="1"/>
</dbReference>
<dbReference type="PANTHER" id="PTHR23135">
    <property type="entry name" value="MUR LIGASE FAMILY MEMBER"/>
    <property type="match status" value="1"/>
</dbReference>
<dbReference type="GO" id="GO:0008360">
    <property type="term" value="P:regulation of cell shape"/>
    <property type="evidence" value="ECO:0007669"/>
    <property type="project" value="UniProtKB-KW"/>
</dbReference>
<dbReference type="InterPro" id="IPR036615">
    <property type="entry name" value="Mur_ligase_C_dom_sf"/>
</dbReference>
<feature type="binding site" evidence="7">
    <location>
        <position position="387"/>
    </location>
    <ligand>
        <name>meso-2,6-diaminopimelate</name>
        <dbReference type="ChEBI" id="CHEBI:57791"/>
    </ligand>
</feature>
<dbReference type="RefSeq" id="WP_164131843.1">
    <property type="nucleotide sequence ID" value="NZ_JAAGOX010000043.1"/>
</dbReference>
<evidence type="ECO:0000313" key="12">
    <source>
        <dbReference type="EMBL" id="NDW46820.1"/>
    </source>
</evidence>
<feature type="binding site" evidence="7">
    <location>
        <position position="191"/>
    </location>
    <ligand>
        <name>UDP-N-acetyl-alpha-D-muramoyl-L-alanyl-D-glutamate</name>
        <dbReference type="ChEBI" id="CHEBI:83900"/>
    </ligand>
</feature>
<dbReference type="EMBL" id="JAAGOX010000043">
    <property type="protein sequence ID" value="NDW46820.1"/>
    <property type="molecule type" value="Genomic_DNA"/>
</dbReference>
<feature type="domain" description="Mur ligase C-terminal" evidence="10">
    <location>
        <begin position="337"/>
        <end position="461"/>
    </location>
</feature>
<dbReference type="Pfam" id="PF02875">
    <property type="entry name" value="Mur_ligase_C"/>
    <property type="match status" value="1"/>
</dbReference>
<feature type="binding site" evidence="7">
    <location>
        <position position="30"/>
    </location>
    <ligand>
        <name>UDP-N-acetyl-alpha-D-muramoyl-L-alanyl-D-glutamate</name>
        <dbReference type="ChEBI" id="CHEBI:83900"/>
    </ligand>
</feature>
<comment type="catalytic activity">
    <reaction evidence="7">
        <text>UDP-N-acetyl-alpha-D-muramoyl-L-alanyl-D-glutamate + meso-2,6-diaminopimelate + ATP = UDP-N-acetyl-alpha-D-muramoyl-L-alanyl-gamma-D-glutamyl-meso-2,6-diaminopimelate + ADP + phosphate + H(+)</text>
        <dbReference type="Rhea" id="RHEA:23676"/>
        <dbReference type="ChEBI" id="CHEBI:15378"/>
        <dbReference type="ChEBI" id="CHEBI:30616"/>
        <dbReference type="ChEBI" id="CHEBI:43474"/>
        <dbReference type="ChEBI" id="CHEBI:57791"/>
        <dbReference type="ChEBI" id="CHEBI:83900"/>
        <dbReference type="ChEBI" id="CHEBI:83905"/>
        <dbReference type="ChEBI" id="CHEBI:456216"/>
        <dbReference type="EC" id="6.3.2.13"/>
    </reaction>
</comment>
<evidence type="ECO:0000256" key="5">
    <source>
        <dbReference type="ARBA" id="ARBA00023306"/>
    </source>
</evidence>
<dbReference type="InterPro" id="IPR005761">
    <property type="entry name" value="UDP-N-AcMur-Glu-dNH2Pim_ligase"/>
</dbReference>
<dbReference type="GO" id="GO:0005524">
    <property type="term" value="F:ATP binding"/>
    <property type="evidence" value="ECO:0007669"/>
    <property type="project" value="UniProtKB-UniRule"/>
</dbReference>
<sequence length="493" mass="51609">MGDTAKTLGQLALTARGGRDPAITGLAVDSRQVKDGYLFAALPGTRIHGGEFIQYALRMGASAVLTDAEGARIAADELAASQAALVVVEDPRQALALTAALWFGAQPATMVAVTGTNGKTSVSTFVRQIWTELGHDAVNLGTTGVEGAWTAPLAHTTPEPITLHRCLAEAAANGVTHAAMEASSHGLEQRRLDGVVLKAAGFTNFTQDHLDYHATFEAYFAAKAGLFRRVLPPDGVAVINMNDPKGAEMRAIAAARGQDVLTVGRGPCDLSLTNQRFDATGQDLLFSWRGKPYQARLDLIGGFQAENILLACGLVIASGDAPERVFETLPHLGTVRGRMQLAATRANGAAVFVDYSHTPDAVATALKALRPHVMGRLVAIVGAGGDRDPYKRPLMGKAAVENADIVIITDDNPRSEDPALIRAAVMQGAPGATEVGDRAEAILRGVDTLEPGDALLICGKGHETGQVVGDQVLPFDDVEQASIAVAALEGRLA</sequence>